<dbReference type="RefSeq" id="WP_253871107.1">
    <property type="nucleotide sequence ID" value="NZ_BAABHM010000004.1"/>
</dbReference>
<dbReference type="EMBL" id="BAABHM010000004">
    <property type="protein sequence ID" value="GAA4690015.1"/>
    <property type="molecule type" value="Genomic_DNA"/>
</dbReference>
<evidence type="ECO:0000313" key="2">
    <source>
        <dbReference type="EMBL" id="GAA4690015.1"/>
    </source>
</evidence>
<dbReference type="Proteomes" id="UP001500843">
    <property type="component" value="Unassembled WGS sequence"/>
</dbReference>
<feature type="domain" description="IrrE N-terminal-like" evidence="1">
    <location>
        <begin position="59"/>
        <end position="153"/>
    </location>
</feature>
<name>A0ABP8WHK8_9MICO</name>
<dbReference type="InterPro" id="IPR010359">
    <property type="entry name" value="IrrE_HExxH"/>
</dbReference>
<keyword evidence="3" id="KW-1185">Reference proteome</keyword>
<dbReference type="PANTHER" id="PTHR43236:SF1">
    <property type="entry name" value="BLL7220 PROTEIN"/>
    <property type="match status" value="1"/>
</dbReference>
<reference evidence="3" key="1">
    <citation type="journal article" date="2019" name="Int. J. Syst. Evol. Microbiol.">
        <title>The Global Catalogue of Microorganisms (GCM) 10K type strain sequencing project: providing services to taxonomists for standard genome sequencing and annotation.</title>
        <authorList>
            <consortium name="The Broad Institute Genomics Platform"/>
            <consortium name="The Broad Institute Genome Sequencing Center for Infectious Disease"/>
            <person name="Wu L."/>
            <person name="Ma J."/>
        </authorList>
    </citation>
    <scope>NUCLEOTIDE SEQUENCE [LARGE SCALE GENOMIC DNA]</scope>
    <source>
        <strain evidence="3">JCM 17975</strain>
    </source>
</reference>
<organism evidence="2 3">
    <name type="scientific">Promicromonospora umidemergens</name>
    <dbReference type="NCBI Taxonomy" id="629679"/>
    <lineage>
        <taxon>Bacteria</taxon>
        <taxon>Bacillati</taxon>
        <taxon>Actinomycetota</taxon>
        <taxon>Actinomycetes</taxon>
        <taxon>Micrococcales</taxon>
        <taxon>Promicromonosporaceae</taxon>
        <taxon>Promicromonospora</taxon>
    </lineage>
</organism>
<dbReference type="InterPro" id="IPR052345">
    <property type="entry name" value="Rad_response_metalloprotease"/>
</dbReference>
<dbReference type="Pfam" id="PF06114">
    <property type="entry name" value="Peptidase_M78"/>
    <property type="match status" value="1"/>
</dbReference>
<evidence type="ECO:0000313" key="3">
    <source>
        <dbReference type="Proteomes" id="UP001500843"/>
    </source>
</evidence>
<sequence length="276" mass="30027">MTLEQEGERAAATFREEHRLGEQPLGDLVALIEQATGCDVAVLDAGPDEHGLTMRDPVRGVAFIGVARTRNPMRQRSTLAHELAHVVFGDWTEGESLGERSSEEIRADAFARHLLVPGKGLRLFLGRRVGLTEADLSAVVQRFLVSPAIAAIALCDSGYVDAVTKQEWMRFSTPRLATRFGWTDQYQSLQNDADRTRAPQRLLTRAIAGFSEGIATVQAVATLRGISAQAVADELAEAGVAPKEHEPSWMAASELPQVVVDLSDLDDEEKIEGADE</sequence>
<protein>
    <recommendedName>
        <fullName evidence="1">IrrE N-terminal-like domain-containing protein</fullName>
    </recommendedName>
</protein>
<evidence type="ECO:0000259" key="1">
    <source>
        <dbReference type="Pfam" id="PF06114"/>
    </source>
</evidence>
<gene>
    <name evidence="2" type="ORF">GCM10023198_05930</name>
</gene>
<proteinExistence type="predicted"/>
<accession>A0ABP8WHK8</accession>
<dbReference type="Gene3D" id="1.10.10.2910">
    <property type="match status" value="1"/>
</dbReference>
<comment type="caution">
    <text evidence="2">The sequence shown here is derived from an EMBL/GenBank/DDBJ whole genome shotgun (WGS) entry which is preliminary data.</text>
</comment>
<dbReference type="PANTHER" id="PTHR43236">
    <property type="entry name" value="ANTITOXIN HIGA1"/>
    <property type="match status" value="1"/>
</dbReference>